<dbReference type="EMBL" id="MSKJ01000013">
    <property type="protein sequence ID" value="OLO44679.1"/>
    <property type="molecule type" value="Genomic_DNA"/>
</dbReference>
<proteinExistence type="predicted"/>
<dbReference type="Pfam" id="PF02517">
    <property type="entry name" value="Rce1-like"/>
    <property type="match status" value="1"/>
</dbReference>
<dbReference type="GO" id="GO:0004175">
    <property type="term" value="F:endopeptidase activity"/>
    <property type="evidence" value="ECO:0007669"/>
    <property type="project" value="UniProtKB-ARBA"/>
</dbReference>
<keyword evidence="3" id="KW-0645">Protease</keyword>
<feature type="transmembrane region" description="Helical" evidence="1">
    <location>
        <begin position="211"/>
        <end position="233"/>
    </location>
</feature>
<reference evidence="3 4" key="1">
    <citation type="submission" date="2016-12" db="EMBL/GenBank/DDBJ databases">
        <title>Genomic Comparison of strains in the 'Actinomyces naeslundii' Group.</title>
        <authorList>
            <person name="Mughal S.R."/>
            <person name="Do T."/>
            <person name="Gilbert S.C."/>
            <person name="Witherden E.A."/>
            <person name="Didelot X."/>
            <person name="Beighton D."/>
        </authorList>
    </citation>
    <scope>NUCLEOTIDE SEQUENCE [LARGE SCALE GENOMIC DNA]</scope>
    <source>
        <strain evidence="3 4">CCUG 33920</strain>
    </source>
</reference>
<dbReference type="GO" id="GO:0006508">
    <property type="term" value="P:proteolysis"/>
    <property type="evidence" value="ECO:0007669"/>
    <property type="project" value="UniProtKB-KW"/>
</dbReference>
<organism evidence="3 4">
    <name type="scientific">Actinomyces oris</name>
    <dbReference type="NCBI Taxonomy" id="544580"/>
    <lineage>
        <taxon>Bacteria</taxon>
        <taxon>Bacillati</taxon>
        <taxon>Actinomycetota</taxon>
        <taxon>Actinomycetes</taxon>
        <taxon>Actinomycetales</taxon>
        <taxon>Actinomycetaceae</taxon>
        <taxon>Actinomyces</taxon>
    </lineage>
</organism>
<dbReference type="RefSeq" id="WP_075376735.1">
    <property type="nucleotide sequence ID" value="NZ_MSKJ01000013.1"/>
</dbReference>
<feature type="transmembrane region" description="Helical" evidence="1">
    <location>
        <begin position="88"/>
        <end position="111"/>
    </location>
</feature>
<keyword evidence="1" id="KW-0812">Transmembrane</keyword>
<feature type="transmembrane region" description="Helical" evidence="1">
    <location>
        <begin position="12"/>
        <end position="33"/>
    </location>
</feature>
<evidence type="ECO:0000256" key="1">
    <source>
        <dbReference type="SAM" id="Phobius"/>
    </source>
</evidence>
<keyword evidence="1" id="KW-1133">Transmembrane helix</keyword>
<gene>
    <name evidence="3" type="ORF">BKH29_06465</name>
</gene>
<keyword evidence="3" id="KW-0378">Hydrolase</keyword>
<accession>A0A1Q8V9D3</accession>
<dbReference type="AlphaFoldDB" id="A0A1Q8V9D3"/>
<comment type="caution">
    <text evidence="3">The sequence shown here is derived from an EMBL/GenBank/DDBJ whole genome shotgun (WGS) entry which is preliminary data.</text>
</comment>
<sequence length="238" mass="26201">MSSLPAITRTGRSVVVLLLMRTVLLFACTGIVLPFVDWIYNRALLWANVTVVIVDVITLLVLSRLLARQNRRLSDLLAPSWPATAWGLLAFIILFVGFFVSTFIGNLIAYQGPPPASGVLHGLPMWMGWWALLVMPVTIALAEEGLYRGYAAEVLESRFHKAAALVVIAFFFALQHTALTPLSPRAQVARFVTTFLVGLLLGCMRWRWRGGLWPLVVAHWGLDVLGLGLPILLASQAS</sequence>
<protein>
    <submittedName>
        <fullName evidence="3">CAAX protease</fullName>
    </submittedName>
</protein>
<keyword evidence="1" id="KW-0472">Membrane</keyword>
<name>A0A1Q8V9D3_9ACTO</name>
<evidence type="ECO:0000313" key="4">
    <source>
        <dbReference type="Proteomes" id="UP000186857"/>
    </source>
</evidence>
<dbReference type="InterPro" id="IPR003675">
    <property type="entry name" value="Rce1/LyrA-like_dom"/>
</dbReference>
<dbReference type="GO" id="GO:0080120">
    <property type="term" value="P:CAAX-box protein maturation"/>
    <property type="evidence" value="ECO:0007669"/>
    <property type="project" value="UniProtKB-ARBA"/>
</dbReference>
<feature type="transmembrane region" description="Helical" evidence="1">
    <location>
        <begin position="188"/>
        <end position="204"/>
    </location>
</feature>
<dbReference type="Proteomes" id="UP000186857">
    <property type="component" value="Unassembled WGS sequence"/>
</dbReference>
<dbReference type="OrthoDB" id="3729405at2"/>
<evidence type="ECO:0000259" key="2">
    <source>
        <dbReference type="Pfam" id="PF02517"/>
    </source>
</evidence>
<evidence type="ECO:0000313" key="3">
    <source>
        <dbReference type="EMBL" id="OLO44679.1"/>
    </source>
</evidence>
<feature type="transmembrane region" description="Helical" evidence="1">
    <location>
        <begin position="45"/>
        <end position="67"/>
    </location>
</feature>
<feature type="domain" description="CAAX prenyl protease 2/Lysostaphin resistance protein A-like" evidence="2">
    <location>
        <begin position="127"/>
        <end position="224"/>
    </location>
</feature>
<feature type="transmembrane region" description="Helical" evidence="1">
    <location>
        <begin position="162"/>
        <end position="182"/>
    </location>
</feature>
<feature type="transmembrane region" description="Helical" evidence="1">
    <location>
        <begin position="123"/>
        <end position="142"/>
    </location>
</feature>